<dbReference type="GO" id="GO:0008168">
    <property type="term" value="F:methyltransferase activity"/>
    <property type="evidence" value="ECO:0007669"/>
    <property type="project" value="UniProtKB-KW"/>
</dbReference>
<dbReference type="AlphaFoldDB" id="A0A2H8TDK8"/>
<accession>A0A2H8TDK8</accession>
<proteinExistence type="predicted"/>
<dbReference type="EMBL" id="GFXV01000369">
    <property type="protein sequence ID" value="MBW12174.1"/>
    <property type="molecule type" value="Transcribed_RNA"/>
</dbReference>
<gene>
    <name evidence="1" type="primary">NSUN4_1</name>
</gene>
<keyword evidence="1" id="KW-0489">Methyltransferase</keyword>
<protein>
    <submittedName>
        <fullName evidence="1">Putative methyltransferase NSUN4</fullName>
    </submittedName>
</protein>
<evidence type="ECO:0000313" key="1">
    <source>
        <dbReference type="EMBL" id="MBW12174.1"/>
    </source>
</evidence>
<dbReference type="OrthoDB" id="8020218at2759"/>
<organism evidence="1">
    <name type="scientific">Melanaphis sacchari</name>
    <dbReference type="NCBI Taxonomy" id="742174"/>
    <lineage>
        <taxon>Eukaryota</taxon>
        <taxon>Metazoa</taxon>
        <taxon>Ecdysozoa</taxon>
        <taxon>Arthropoda</taxon>
        <taxon>Hexapoda</taxon>
        <taxon>Insecta</taxon>
        <taxon>Pterygota</taxon>
        <taxon>Neoptera</taxon>
        <taxon>Paraneoptera</taxon>
        <taxon>Hemiptera</taxon>
        <taxon>Sternorrhyncha</taxon>
        <taxon>Aphidomorpha</taxon>
        <taxon>Aphidoidea</taxon>
        <taxon>Aphididae</taxon>
        <taxon>Aphidini</taxon>
        <taxon>Melanaphis</taxon>
    </lineage>
</organism>
<dbReference type="GO" id="GO:0032259">
    <property type="term" value="P:methylation"/>
    <property type="evidence" value="ECO:0007669"/>
    <property type="project" value="UniProtKB-KW"/>
</dbReference>
<dbReference type="Gene3D" id="6.20.240.40">
    <property type="match status" value="2"/>
</dbReference>
<sequence>MFRTNTAALLSHVLYNKHVLIVHVRTKKTHWSSIKKKIHPKDKALEHFDDFYGSVYGKRWKSLRLALLSPHKYIAVVNNFGDSEKVSQNLEWLGAMNIRKVVETNLQKTEEFTDEKNIQELDNKLKKLLLSNENKSDTKKENVEYVEKASLHESLLEAEHDESRLIDPEANSNIGGLYQFIPATELHGKSDWIPESQHYQYYEENSDFPINLINEENPLNIPSHLQVFTFDRGDFTPFPHPKTGANKVSGKICTKLSIHYSIGYTNFFYKMFVMIY</sequence>
<name>A0A2H8TDK8_9HEMI</name>
<keyword evidence="1" id="KW-0808">Transferase</keyword>
<reference evidence="1" key="1">
    <citation type="submission" date="2017-10" db="EMBL/GenBank/DDBJ databases">
        <title>Transcriptome Assembly of Sugarcane Aphid Adults.</title>
        <authorList>
            <person name="Scully E.D."/>
            <person name="Palmer N.A."/>
            <person name="Geib S.M."/>
            <person name="Sarath G."/>
            <person name="Sattler S.E."/>
        </authorList>
    </citation>
    <scope>NUCLEOTIDE SEQUENCE</scope>
    <source>
        <tissue evidence="1">Whole body</tissue>
    </source>
</reference>